<organism evidence="1 2">
    <name type="scientific">Devosia neptuniae</name>
    <dbReference type="NCBI Taxonomy" id="191302"/>
    <lineage>
        <taxon>Bacteria</taxon>
        <taxon>Pseudomonadati</taxon>
        <taxon>Pseudomonadota</taxon>
        <taxon>Alphaproteobacteria</taxon>
        <taxon>Hyphomicrobiales</taxon>
        <taxon>Devosiaceae</taxon>
        <taxon>Devosia</taxon>
    </lineage>
</organism>
<keyword evidence="2" id="KW-1185">Reference proteome</keyword>
<evidence type="ECO:0000313" key="1">
    <source>
        <dbReference type="EMBL" id="UXN69927.1"/>
    </source>
</evidence>
<protein>
    <submittedName>
        <fullName evidence="1">Uncharacterized protein</fullName>
    </submittedName>
</protein>
<evidence type="ECO:0000313" key="2">
    <source>
        <dbReference type="Proteomes" id="UP001061862"/>
    </source>
</evidence>
<reference evidence="1 2" key="1">
    <citation type="submission" date="2022-09" db="EMBL/GenBank/DDBJ databases">
        <title>Interaction between co-microsymbionts with complementary sets of symbiotic genes in legume-rhizobium systems.</title>
        <authorList>
            <person name="Safronova V."/>
            <person name="Sazanova A."/>
            <person name="Afonin A."/>
            <person name="Chirak E."/>
        </authorList>
    </citation>
    <scope>NUCLEOTIDE SEQUENCE [LARGE SCALE GENOMIC DNA]</scope>
    <source>
        <strain evidence="1 2">A18/4-1</strain>
    </source>
</reference>
<dbReference type="Proteomes" id="UP001061862">
    <property type="component" value="Chromosome"/>
</dbReference>
<proteinExistence type="predicted"/>
<gene>
    <name evidence="1" type="ORF">N8A98_22410</name>
</gene>
<dbReference type="RefSeq" id="WP_262168636.1">
    <property type="nucleotide sequence ID" value="NZ_CP104965.1"/>
</dbReference>
<name>A0ABY6CFE7_9HYPH</name>
<sequence>MKRDIIADGEAMADVEGNDVSYLLGASASDAAFVQWRDSLPDKHWAKYDLSACRLGWEAGRANLSASVVPAAPKYDPLGLIAAGLGKGNPEKPAQKVDPLIAQTEAFEAMQRAFKLACDQPGMPNFLACAAAFDEFERLVKL</sequence>
<accession>A0ABY6CFE7</accession>
<dbReference type="EMBL" id="CP104965">
    <property type="protein sequence ID" value="UXN69927.1"/>
    <property type="molecule type" value="Genomic_DNA"/>
</dbReference>